<evidence type="ECO:0000313" key="3">
    <source>
        <dbReference type="Proteomes" id="UP000034883"/>
    </source>
</evidence>
<dbReference type="Gene3D" id="1.20.144.10">
    <property type="entry name" value="Phosphatidic acid phosphatase type 2/haloperoxidase"/>
    <property type="match status" value="1"/>
</dbReference>
<protein>
    <recommendedName>
        <fullName evidence="4">Phosphatidic acid phosphatase type 2/haloperoxidase domain-containing protein</fullName>
    </recommendedName>
</protein>
<evidence type="ECO:0008006" key="4">
    <source>
        <dbReference type="Google" id="ProtNLM"/>
    </source>
</evidence>
<sequence>MSIVGHPVVVVPSAIVLATTGQASLAEAGAVLGTVLVAMAVIGAYLAHGVRTGRLSHIDVSRREERGTFYLVSILATGGAALALNAGGAPRGAVIGCACGCAVFLAGSVANRVIKASLHTAFPILAAAIAAPPIARAAFLVAALAIAWSRIALGRHTAREVIAGGAIGAGAALAFLALA</sequence>
<dbReference type="Proteomes" id="UP000034883">
    <property type="component" value="Chromosome"/>
</dbReference>
<dbReference type="STRING" id="927083.DB32_004527"/>
<feature type="transmembrane region" description="Helical" evidence="1">
    <location>
        <begin position="68"/>
        <end position="86"/>
    </location>
</feature>
<name>A0A0F6YKK0_9BACT</name>
<keyword evidence="1" id="KW-0472">Membrane</keyword>
<proteinExistence type="predicted"/>
<feature type="transmembrane region" description="Helical" evidence="1">
    <location>
        <begin position="122"/>
        <end position="149"/>
    </location>
</feature>
<keyword evidence="1" id="KW-1133">Transmembrane helix</keyword>
<dbReference type="InterPro" id="IPR036938">
    <property type="entry name" value="PAP2/HPO_sf"/>
</dbReference>
<dbReference type="KEGG" id="samy:DB32_004527"/>
<feature type="transmembrane region" description="Helical" evidence="1">
    <location>
        <begin position="92"/>
        <end position="110"/>
    </location>
</feature>
<accession>A0A0F6YKK0</accession>
<gene>
    <name evidence="2" type="ORF">DB32_004527</name>
</gene>
<dbReference type="EMBL" id="CP011125">
    <property type="protein sequence ID" value="AKF07378.1"/>
    <property type="molecule type" value="Genomic_DNA"/>
</dbReference>
<feature type="transmembrane region" description="Helical" evidence="1">
    <location>
        <begin position="28"/>
        <end position="47"/>
    </location>
</feature>
<dbReference type="SUPFAM" id="SSF48317">
    <property type="entry name" value="Acid phosphatase/Vanadium-dependent haloperoxidase"/>
    <property type="match status" value="1"/>
</dbReference>
<keyword evidence="3" id="KW-1185">Reference proteome</keyword>
<organism evidence="2 3">
    <name type="scientific">Sandaracinus amylolyticus</name>
    <dbReference type="NCBI Taxonomy" id="927083"/>
    <lineage>
        <taxon>Bacteria</taxon>
        <taxon>Pseudomonadati</taxon>
        <taxon>Myxococcota</taxon>
        <taxon>Polyangia</taxon>
        <taxon>Polyangiales</taxon>
        <taxon>Sandaracinaceae</taxon>
        <taxon>Sandaracinus</taxon>
    </lineage>
</organism>
<feature type="transmembrane region" description="Helical" evidence="1">
    <location>
        <begin position="161"/>
        <end position="178"/>
    </location>
</feature>
<reference evidence="2 3" key="1">
    <citation type="submission" date="2015-03" db="EMBL/GenBank/DDBJ databases">
        <title>Genome assembly of Sandaracinus amylolyticus DSM 53668.</title>
        <authorList>
            <person name="Sharma G."/>
            <person name="Subramanian S."/>
        </authorList>
    </citation>
    <scope>NUCLEOTIDE SEQUENCE [LARGE SCALE GENOMIC DNA]</scope>
    <source>
        <strain evidence="2 3">DSM 53668</strain>
    </source>
</reference>
<evidence type="ECO:0000256" key="1">
    <source>
        <dbReference type="SAM" id="Phobius"/>
    </source>
</evidence>
<evidence type="ECO:0000313" key="2">
    <source>
        <dbReference type="EMBL" id="AKF07378.1"/>
    </source>
</evidence>
<dbReference type="AlphaFoldDB" id="A0A0F6YKK0"/>
<keyword evidence="1" id="KW-0812">Transmembrane</keyword>